<organism evidence="2 3">
    <name type="scientific">Trichinella pseudospiralis</name>
    <name type="common">Parasitic roundworm</name>
    <dbReference type="NCBI Taxonomy" id="6337"/>
    <lineage>
        <taxon>Eukaryota</taxon>
        <taxon>Metazoa</taxon>
        <taxon>Ecdysozoa</taxon>
        <taxon>Nematoda</taxon>
        <taxon>Enoplea</taxon>
        <taxon>Dorylaimia</taxon>
        <taxon>Trichinellida</taxon>
        <taxon>Trichinellidae</taxon>
        <taxon>Trichinella</taxon>
    </lineage>
</organism>
<protein>
    <submittedName>
        <fullName evidence="2">Uncharacterized protein</fullName>
    </submittedName>
</protein>
<name>A0A0V0Y661_TRIPS</name>
<sequence>MSSKKVRELQGDSWWRCQQHLVAKWLFGSRCSCEFIVLYWQRLSGINSREISARKGVMYLKMLAVQLMKAFLVYSTCFIFAGKLECSLA</sequence>
<proteinExistence type="predicted"/>
<reference evidence="2 3" key="1">
    <citation type="submission" date="2015-01" db="EMBL/GenBank/DDBJ databases">
        <title>Evolution of Trichinella species and genotypes.</title>
        <authorList>
            <person name="Korhonen P.K."/>
            <person name="Edoardo P."/>
            <person name="Giuseppe L.R."/>
            <person name="Gasser R.B."/>
        </authorList>
    </citation>
    <scope>NUCLEOTIDE SEQUENCE [LARGE SCALE GENOMIC DNA]</scope>
    <source>
        <strain evidence="2">ISS141</strain>
    </source>
</reference>
<accession>A0A0V0Y661</accession>
<evidence type="ECO:0000313" key="3">
    <source>
        <dbReference type="Proteomes" id="UP000054815"/>
    </source>
</evidence>
<gene>
    <name evidence="2" type="ORF">T4E_11383</name>
</gene>
<keyword evidence="1" id="KW-0812">Transmembrane</keyword>
<dbReference type="Proteomes" id="UP000054815">
    <property type="component" value="Unassembled WGS sequence"/>
</dbReference>
<keyword evidence="1" id="KW-1133">Transmembrane helix</keyword>
<comment type="caution">
    <text evidence="2">The sequence shown here is derived from an EMBL/GenBank/DDBJ whole genome shotgun (WGS) entry which is preliminary data.</text>
</comment>
<evidence type="ECO:0000256" key="1">
    <source>
        <dbReference type="SAM" id="Phobius"/>
    </source>
</evidence>
<dbReference type="EMBL" id="JYDU01000052">
    <property type="protein sequence ID" value="KRX95763.1"/>
    <property type="molecule type" value="Genomic_DNA"/>
</dbReference>
<dbReference type="AlphaFoldDB" id="A0A0V0Y661"/>
<evidence type="ECO:0000313" key="2">
    <source>
        <dbReference type="EMBL" id="KRX95763.1"/>
    </source>
</evidence>
<feature type="transmembrane region" description="Helical" evidence="1">
    <location>
        <begin position="59"/>
        <end position="81"/>
    </location>
</feature>
<keyword evidence="1" id="KW-0472">Membrane</keyword>